<dbReference type="NCBIfam" id="NF045726">
    <property type="entry name" value="XXplasma_LP"/>
    <property type="match status" value="1"/>
</dbReference>
<dbReference type="KEGG" id="seri:SERIO_v1c04410"/>
<reference evidence="1 2" key="1">
    <citation type="journal article" date="2015" name="Genome Biol. Evol.">
        <title>Found and Lost: The Fates of Horizontally Acquired Genes in Arthropod-Symbiotic Spiroplasma.</title>
        <authorList>
            <person name="Lo W.S."/>
            <person name="Gasparich G.E."/>
            <person name="Kuo C.H."/>
        </authorList>
    </citation>
    <scope>NUCLEOTIDE SEQUENCE [LARGE SCALE GENOMIC DNA]</scope>
    <source>
        <strain evidence="2">TDA-040725-5</strain>
    </source>
</reference>
<reference evidence="2" key="2">
    <citation type="submission" date="2015-06" db="EMBL/GenBank/DDBJ databases">
        <title>Complete genome sequence of Spiroplasma eriocheiris TDA-040725-5 (DSM 21848).</title>
        <authorList>
            <person name="Lo W.-S."/>
            <person name="Kuo C.-H."/>
        </authorList>
    </citation>
    <scope>NUCLEOTIDE SEQUENCE [LARGE SCALE GENOMIC DNA]</scope>
    <source>
        <strain evidence="2">TDA-040725-5</strain>
    </source>
</reference>
<dbReference type="PATRIC" id="fig|743698.3.peg.442"/>
<dbReference type="InterPro" id="IPR054816">
    <property type="entry name" value="Lipoprotein_mollicutes-type_CS"/>
</dbReference>
<name>A0A0H3XHX7_9MOLU</name>
<gene>
    <name evidence="1" type="ORF">SERIO_v1c04410</name>
</gene>
<dbReference type="Proteomes" id="UP000035661">
    <property type="component" value="Chromosome"/>
</dbReference>
<proteinExistence type="predicted"/>
<sequence>MKKLLDILGAVGLTATGASSVVACNKEDKNDTPSNDLTDSFKSSYDASNAVADMGKYGVSAKDDKYNFDSANIDVATVNTLLTTGQAEGAKIKSVALEASAAVPTAADQLIAFVSGTATDLVATEDGKVEVTLTLTEAKAVEDTTVKSALVYADETTPTTTYKWEKTDTTMEVKISVVVKEVTPPAEKKIFHQL</sequence>
<dbReference type="EMBL" id="CP011856">
    <property type="protein sequence ID" value="AKM54020.1"/>
    <property type="molecule type" value="Genomic_DNA"/>
</dbReference>
<keyword evidence="2" id="KW-1185">Reference proteome</keyword>
<accession>A0A0H3XHX7</accession>
<evidence type="ECO:0000313" key="2">
    <source>
        <dbReference type="Proteomes" id="UP000035661"/>
    </source>
</evidence>
<protein>
    <recommendedName>
        <fullName evidence="3">Lipoprotein</fullName>
    </recommendedName>
</protein>
<organism evidence="1 2">
    <name type="scientific">Spiroplasma eriocheiris</name>
    <dbReference type="NCBI Taxonomy" id="315358"/>
    <lineage>
        <taxon>Bacteria</taxon>
        <taxon>Bacillati</taxon>
        <taxon>Mycoplasmatota</taxon>
        <taxon>Mollicutes</taxon>
        <taxon>Entomoplasmatales</taxon>
        <taxon>Spiroplasmataceae</taxon>
        <taxon>Spiroplasma</taxon>
    </lineage>
</organism>
<dbReference type="AlphaFoldDB" id="A0A0H3XHX7"/>
<dbReference type="RefSeq" id="WP_047791268.1">
    <property type="nucleotide sequence ID" value="NZ_CP011856.1"/>
</dbReference>
<evidence type="ECO:0000313" key="1">
    <source>
        <dbReference type="EMBL" id="AKM54020.1"/>
    </source>
</evidence>
<evidence type="ECO:0008006" key="3">
    <source>
        <dbReference type="Google" id="ProtNLM"/>
    </source>
</evidence>
<dbReference type="PROSITE" id="PS51257">
    <property type="entry name" value="PROKAR_LIPOPROTEIN"/>
    <property type="match status" value="1"/>
</dbReference>
<dbReference type="NCBIfam" id="NF038029">
    <property type="entry name" value="LP_plasma"/>
    <property type="match status" value="1"/>
</dbReference>